<sequence>MRPKRLLVTLLTIAAAHILWLQSAFCQQTYSSWRPDILGDGLEMRYVKHHDDYSGPVRSTIIRKLCENDRVSRGILYVHGFNDYFFNSEMADEFVDHGYDFYAVDLRKYGRSIIDGQHMFEARNLKEYFPDIDSALVTMKQSGLKEIVMMGHSTGGLIASYYLANKANPVNIDALILNSPFLDWNLGKIEWMVPAVSTVGYVFPDFPVPQSKSTAYGESLLKSHKGEWDYDTRWKLMQSPTVTAGWVRAINGAQDYLHSGEHKINIPILLMYSSKSLTVDDWAPQCQSADIVLDAGDIKKYGLLLGSNVTCVKVPGGLHDLLLSRETIRQPLYNEIFSWLSKHLRQT</sequence>
<keyword evidence="2" id="KW-0378">Hydrolase</keyword>
<name>A0A4Q0UBR8_9BACT</name>
<dbReference type="SUPFAM" id="SSF53474">
    <property type="entry name" value="alpha/beta-Hydrolases"/>
    <property type="match status" value="1"/>
</dbReference>
<dbReference type="EMBL" id="DYXT01000017">
    <property type="protein sequence ID" value="HJE38671.1"/>
    <property type="molecule type" value="Genomic_DNA"/>
</dbReference>
<dbReference type="Gene3D" id="3.40.50.1820">
    <property type="entry name" value="alpha/beta hydrolase"/>
    <property type="match status" value="1"/>
</dbReference>
<dbReference type="GO" id="GO:0016787">
    <property type="term" value="F:hydrolase activity"/>
    <property type="evidence" value="ECO:0007669"/>
    <property type="project" value="UniProtKB-KW"/>
</dbReference>
<accession>A0A4Q0UBR8</accession>
<dbReference type="Pfam" id="PF12146">
    <property type="entry name" value="Hydrolase_4"/>
    <property type="match status" value="1"/>
</dbReference>
<feature type="domain" description="Serine aminopeptidase S33" evidence="1">
    <location>
        <begin position="75"/>
        <end position="276"/>
    </location>
</feature>
<protein>
    <submittedName>
        <fullName evidence="2">Alpha/beta hydrolase</fullName>
    </submittedName>
</protein>
<evidence type="ECO:0000313" key="3">
    <source>
        <dbReference type="Proteomes" id="UP000711407"/>
    </source>
</evidence>
<gene>
    <name evidence="2" type="ORF">K8V47_02760</name>
</gene>
<dbReference type="PANTHER" id="PTHR11614">
    <property type="entry name" value="PHOSPHOLIPASE-RELATED"/>
    <property type="match status" value="1"/>
</dbReference>
<dbReference type="InterPro" id="IPR051044">
    <property type="entry name" value="MAG_DAG_Lipase"/>
</dbReference>
<proteinExistence type="predicted"/>
<dbReference type="AlphaFoldDB" id="A0A4Q0UBR8"/>
<evidence type="ECO:0000259" key="1">
    <source>
        <dbReference type="Pfam" id="PF12146"/>
    </source>
</evidence>
<reference evidence="2" key="1">
    <citation type="journal article" date="2021" name="PeerJ">
        <title>Extensive microbial diversity within the chicken gut microbiome revealed by metagenomics and culture.</title>
        <authorList>
            <person name="Gilroy R."/>
            <person name="Ravi A."/>
            <person name="Getino M."/>
            <person name="Pursley I."/>
            <person name="Horton D.L."/>
            <person name="Alikhan N.F."/>
            <person name="Baker D."/>
            <person name="Gharbi K."/>
            <person name="Hall N."/>
            <person name="Watson M."/>
            <person name="Adriaenssens E.M."/>
            <person name="Foster-Nyarko E."/>
            <person name="Jarju S."/>
            <person name="Secka A."/>
            <person name="Antonio M."/>
            <person name="Oren A."/>
            <person name="Chaudhuri R.R."/>
            <person name="La Ragione R."/>
            <person name="Hildebrand F."/>
            <person name="Pallen M.J."/>
        </authorList>
    </citation>
    <scope>NUCLEOTIDE SEQUENCE</scope>
    <source>
        <strain evidence="2">4100</strain>
    </source>
</reference>
<comment type="caution">
    <text evidence="2">The sequence shown here is derived from an EMBL/GenBank/DDBJ whole genome shotgun (WGS) entry which is preliminary data.</text>
</comment>
<dbReference type="InterPro" id="IPR029058">
    <property type="entry name" value="AB_hydrolase_fold"/>
</dbReference>
<reference evidence="2" key="2">
    <citation type="submission" date="2021-09" db="EMBL/GenBank/DDBJ databases">
        <authorList>
            <person name="Gilroy R."/>
        </authorList>
    </citation>
    <scope>NUCLEOTIDE SEQUENCE</scope>
    <source>
        <strain evidence="2">4100</strain>
    </source>
</reference>
<evidence type="ECO:0000313" key="2">
    <source>
        <dbReference type="EMBL" id="HJE38671.1"/>
    </source>
</evidence>
<organism evidence="2 3">
    <name type="scientific">Candidatus Amulumruptor caecigallinarius</name>
    <dbReference type="NCBI Taxonomy" id="2109911"/>
    <lineage>
        <taxon>Bacteria</taxon>
        <taxon>Pseudomonadati</taxon>
        <taxon>Bacteroidota</taxon>
        <taxon>Bacteroidia</taxon>
        <taxon>Bacteroidales</taxon>
        <taxon>Muribaculaceae</taxon>
        <taxon>Candidatus Amulumruptor</taxon>
    </lineage>
</organism>
<dbReference type="Proteomes" id="UP000711407">
    <property type="component" value="Unassembled WGS sequence"/>
</dbReference>
<dbReference type="InterPro" id="IPR022742">
    <property type="entry name" value="Hydrolase_4"/>
</dbReference>